<comment type="function">
    <text evidence="4">Formation of pseudouridine at positions 38, 39 and 40 in the anticodon stem and loop of transfer RNAs.</text>
</comment>
<gene>
    <name evidence="4 7" type="primary">truA</name>
    <name evidence="7" type="ORF">QLQ16_00065</name>
</gene>
<dbReference type="Gene3D" id="3.30.70.580">
    <property type="entry name" value="Pseudouridine synthase I, catalytic domain, N-terminal subdomain"/>
    <property type="match status" value="1"/>
</dbReference>
<comment type="catalytic activity">
    <reaction evidence="4 5">
        <text>uridine(38/39/40) in tRNA = pseudouridine(38/39/40) in tRNA</text>
        <dbReference type="Rhea" id="RHEA:22376"/>
        <dbReference type="Rhea" id="RHEA-COMP:10085"/>
        <dbReference type="Rhea" id="RHEA-COMP:10087"/>
        <dbReference type="ChEBI" id="CHEBI:65314"/>
        <dbReference type="ChEBI" id="CHEBI:65315"/>
        <dbReference type="EC" id="5.4.99.12"/>
    </reaction>
</comment>
<dbReference type="InterPro" id="IPR020094">
    <property type="entry name" value="TruA/RsuA/RluB/E/F_N"/>
</dbReference>
<dbReference type="InterPro" id="IPR020103">
    <property type="entry name" value="PsdUridine_synth_cat_dom_sf"/>
</dbReference>
<feature type="binding site" evidence="4">
    <location>
        <position position="110"/>
    </location>
    <ligand>
        <name>substrate</name>
    </ligand>
</feature>
<dbReference type="InterPro" id="IPR020097">
    <property type="entry name" value="PsdUridine_synth_TruA_a/b_dom"/>
</dbReference>
<name>A0ABT6X275_9BURK</name>
<dbReference type="PANTHER" id="PTHR11142">
    <property type="entry name" value="PSEUDOURIDYLATE SYNTHASE"/>
    <property type="match status" value="1"/>
</dbReference>
<dbReference type="Proteomes" id="UP001431902">
    <property type="component" value="Unassembled WGS sequence"/>
</dbReference>
<organism evidence="7 8">
    <name type="scientific">Limnohabitans lacus</name>
    <dbReference type="NCBI Taxonomy" id="3045173"/>
    <lineage>
        <taxon>Bacteria</taxon>
        <taxon>Pseudomonadati</taxon>
        <taxon>Pseudomonadota</taxon>
        <taxon>Betaproteobacteria</taxon>
        <taxon>Burkholderiales</taxon>
        <taxon>Comamonadaceae</taxon>
        <taxon>Limnohabitans</taxon>
    </lineage>
</organism>
<keyword evidence="8" id="KW-1185">Reference proteome</keyword>
<dbReference type="PANTHER" id="PTHR11142:SF0">
    <property type="entry name" value="TRNA PSEUDOURIDINE SYNTHASE-LIKE 1"/>
    <property type="match status" value="1"/>
</dbReference>
<dbReference type="Gene3D" id="3.30.70.660">
    <property type="entry name" value="Pseudouridine synthase I, catalytic domain, C-terminal subdomain"/>
    <property type="match status" value="1"/>
</dbReference>
<dbReference type="NCBIfam" id="TIGR00071">
    <property type="entry name" value="hisT_truA"/>
    <property type="match status" value="1"/>
</dbReference>
<evidence type="ECO:0000256" key="1">
    <source>
        <dbReference type="ARBA" id="ARBA00009375"/>
    </source>
</evidence>
<dbReference type="HAMAP" id="MF_00171">
    <property type="entry name" value="TruA"/>
    <property type="match status" value="1"/>
</dbReference>
<accession>A0ABT6X275</accession>
<dbReference type="InterPro" id="IPR001406">
    <property type="entry name" value="PsdUridine_synth_TruA"/>
</dbReference>
<feature type="domain" description="Pseudouridine synthase I TruA alpha/beta" evidence="6">
    <location>
        <begin position="8"/>
        <end position="102"/>
    </location>
</feature>
<evidence type="ECO:0000256" key="3">
    <source>
        <dbReference type="ARBA" id="ARBA00023235"/>
    </source>
</evidence>
<evidence type="ECO:0000313" key="8">
    <source>
        <dbReference type="Proteomes" id="UP001431902"/>
    </source>
</evidence>
<protein>
    <recommendedName>
        <fullName evidence="4">tRNA pseudouridine synthase A</fullName>
        <ecNumber evidence="4">5.4.99.12</ecNumber>
    </recommendedName>
    <alternativeName>
        <fullName evidence="4">tRNA pseudouridine(38-40) synthase</fullName>
    </alternativeName>
    <alternativeName>
        <fullName evidence="4">tRNA pseudouridylate synthase I</fullName>
    </alternativeName>
    <alternativeName>
        <fullName evidence="4">tRNA-uridine isomerase I</fullName>
    </alternativeName>
</protein>
<proteinExistence type="inferred from homology"/>
<sequence>MRLALGVSYSGTAYQGWQSQSSGLTIQDKLEKALAAFADVPRVSTLCAGRTDAGVHGLMQVVHFDTNLDRTPYSWVRGTNRFLPDDIAVQWAQYVPDSFHCRASATGRRYVYVLLDSPVRPSLDAGRVGWSYRPLAEEPMRQASLHLLGEHDFSSFRASSCQALSPVKTLRTIDISQKGHYWRFEFEGNAFLHHMIRNIMGCMVQVGQGQQSPDWMLQVLHAKDRDAAAPTFSPNGLYFAGPIYSAEWGLPDTTPPFDWLP</sequence>
<comment type="similarity">
    <text evidence="1 4 5">Belongs to the tRNA pseudouridine synthase TruA family.</text>
</comment>
<evidence type="ECO:0000259" key="6">
    <source>
        <dbReference type="Pfam" id="PF01416"/>
    </source>
</evidence>
<keyword evidence="3 4" id="KW-0413">Isomerase</keyword>
<keyword evidence="2 4" id="KW-0819">tRNA processing</keyword>
<evidence type="ECO:0000256" key="5">
    <source>
        <dbReference type="RuleBase" id="RU003792"/>
    </source>
</evidence>
<comment type="caution">
    <text evidence="7">The sequence shown here is derived from an EMBL/GenBank/DDBJ whole genome shotgun (WGS) entry which is preliminary data.</text>
</comment>
<comment type="caution">
    <text evidence="4">Lacks conserved residue(s) required for the propagation of feature annotation.</text>
</comment>
<comment type="subunit">
    <text evidence="4">Homodimer.</text>
</comment>
<evidence type="ECO:0000313" key="7">
    <source>
        <dbReference type="EMBL" id="MDI9232228.1"/>
    </source>
</evidence>
<dbReference type="Pfam" id="PF01416">
    <property type="entry name" value="PseudoU_synth_1"/>
    <property type="match status" value="2"/>
</dbReference>
<evidence type="ECO:0000256" key="2">
    <source>
        <dbReference type="ARBA" id="ARBA00022694"/>
    </source>
</evidence>
<dbReference type="EC" id="5.4.99.12" evidence="4"/>
<dbReference type="GO" id="GO:0160147">
    <property type="term" value="F:tRNA pseudouridine(38-40) synthase activity"/>
    <property type="evidence" value="ECO:0007669"/>
    <property type="project" value="UniProtKB-EC"/>
</dbReference>
<dbReference type="RefSeq" id="WP_283222654.1">
    <property type="nucleotide sequence ID" value="NZ_JASGBH010000001.1"/>
</dbReference>
<feature type="domain" description="Pseudouridine synthase I TruA alpha/beta" evidence="6">
    <location>
        <begin position="144"/>
        <end position="244"/>
    </location>
</feature>
<dbReference type="CDD" id="cd02570">
    <property type="entry name" value="PseudoU_synth_EcTruA"/>
    <property type="match status" value="1"/>
</dbReference>
<dbReference type="SUPFAM" id="SSF55120">
    <property type="entry name" value="Pseudouridine synthase"/>
    <property type="match status" value="1"/>
</dbReference>
<feature type="active site" description="Nucleophile" evidence="4">
    <location>
        <position position="52"/>
    </location>
</feature>
<dbReference type="InterPro" id="IPR020095">
    <property type="entry name" value="PsdUridine_synth_TruA_C"/>
</dbReference>
<evidence type="ECO:0000256" key="4">
    <source>
        <dbReference type="HAMAP-Rule" id="MF_00171"/>
    </source>
</evidence>
<dbReference type="EMBL" id="JASGBH010000001">
    <property type="protein sequence ID" value="MDI9232228.1"/>
    <property type="molecule type" value="Genomic_DNA"/>
</dbReference>
<reference evidence="7" key="1">
    <citation type="submission" date="2023-05" db="EMBL/GenBank/DDBJ databases">
        <title>Limnohabitans sp. strain HM2-2 Genome sequencing and assembly.</title>
        <authorList>
            <person name="Jung Y."/>
        </authorList>
    </citation>
    <scope>NUCLEOTIDE SEQUENCE</scope>
    <source>
        <strain evidence="7">HM2-2</strain>
    </source>
</reference>
<dbReference type="PIRSF" id="PIRSF001430">
    <property type="entry name" value="tRNA_psdUrid_synth"/>
    <property type="match status" value="1"/>
</dbReference>